<feature type="region of interest" description="Disordered" evidence="1">
    <location>
        <begin position="1"/>
        <end position="23"/>
    </location>
</feature>
<dbReference type="PANTHER" id="PTHR39463">
    <property type="entry name" value="MEDUSA"/>
    <property type="match status" value="1"/>
</dbReference>
<dbReference type="InterPro" id="IPR055509">
    <property type="entry name" value="DUF7082"/>
</dbReference>
<accession>A0A1R1PZ70</accession>
<evidence type="ECO:0000313" key="4">
    <source>
        <dbReference type="Proteomes" id="UP000188320"/>
    </source>
</evidence>
<sequence length="874" mass="98112">MLLSSHAFDKNQDNNTQKQNTLDRFNCIDDKSNSKGNINANQLRAWDNRQPPVNYGNSSVELNLNTIFNQHQKILSSIDLINQNETIKIIQNSNGEDVLNNIKYNDGFMIPNHEINTEKTILNFSDTQRAFDIGDYGKNNIENNNRYHYLPTMEMDGINKHGYEGNLSRGVNPNMNMGINMDMNPNMSMNMHSHVNTSMNTGMNPNMNSNMNPNINANINGSFNVNNRSNIHQIIYQNIMTRQLGKGTDSFSKNPNSTLIPKEQPINYTNILHPVPLNSGNYGGYGNLQVNSLRPVGVSTSLGGDLQNSSLLNKANLVFEGDLDSILNNWTNDEKNCGRRLVQFWKRNDKCNIICTFKPINAYERTPNSIVVSCIYWENKKDYFITSVDCIHLLESLISVRFTVEEKNRIRRNLEGFRPLTASKCKSDSADFFKLIMSFPNPKPRNIEKDVKVFRWKSLSYALKKIIGKYTSSSSSHRANGLLGSSFESKKHESGQGTRLIPVPKNGANSTNQYANKQKIKPKSMNYVYEDALLGVSYGGAESSGCNKSLEALMNSQRGVKSKATDFPLNTLLGHTPLIDQANAPKFDKSLSSNPQFTPSIGNQGNVAKQTTSLDSINKSTTFGGHDEKTLFIDHANGNSASNLFNENIKKITTSNSKILDFHMPLNSIPEFYSQPCDNPGKIKNNDDINFAVYDTILNNCNYNNEINIDGLTTYSGGEEHESQTNSLQLPMGSELYNKSDLFINSLNFSLTNSSDNTLQVSPTETIEPIDHSTSGAVMQNPYLFTKDNDSHLFNQETQLYENEVNISAIMENTNTTKNMISTLNAYDANNSEFKLKNHDLSLNEPSNSIKLDKCMNNDFNIPQQVKILYKGIV</sequence>
<dbReference type="AlphaFoldDB" id="A0A1R1PZ70"/>
<evidence type="ECO:0000256" key="1">
    <source>
        <dbReference type="SAM" id="MobiDB-lite"/>
    </source>
</evidence>
<dbReference type="PANTHER" id="PTHR39463:SF1">
    <property type="entry name" value="MEDUSA"/>
    <property type="match status" value="1"/>
</dbReference>
<name>A0A1R1PZ70_ZANCU</name>
<gene>
    <name evidence="3" type="ORF">AX774_g153</name>
</gene>
<reference evidence="4" key="1">
    <citation type="submission" date="2017-01" db="EMBL/GenBank/DDBJ databases">
        <authorList>
            <person name="Wang Y."/>
            <person name="White M."/>
            <person name="Kvist S."/>
            <person name="Moncalvo J.-M."/>
        </authorList>
    </citation>
    <scope>NUCLEOTIDE SEQUENCE [LARGE SCALE GENOMIC DNA]</scope>
    <source>
        <strain evidence="4">COL-18-3</strain>
    </source>
</reference>
<comment type="caution">
    <text evidence="3">The sequence shown here is derived from an EMBL/GenBank/DDBJ whole genome shotgun (WGS) entry which is preliminary data.</text>
</comment>
<keyword evidence="4" id="KW-1185">Reference proteome</keyword>
<dbReference type="OrthoDB" id="1751210at2759"/>
<feature type="domain" description="DUF7082" evidence="2">
    <location>
        <begin position="314"/>
        <end position="467"/>
    </location>
</feature>
<dbReference type="EMBL" id="LSSK01000009">
    <property type="protein sequence ID" value="OMH86262.1"/>
    <property type="molecule type" value="Genomic_DNA"/>
</dbReference>
<feature type="region of interest" description="Disordered" evidence="1">
    <location>
        <begin position="487"/>
        <end position="512"/>
    </location>
</feature>
<protein>
    <recommendedName>
        <fullName evidence="2">DUF7082 domain-containing protein</fullName>
    </recommendedName>
</protein>
<dbReference type="GO" id="GO:0005634">
    <property type="term" value="C:nucleus"/>
    <property type="evidence" value="ECO:0007669"/>
    <property type="project" value="TreeGrafter"/>
</dbReference>
<dbReference type="Pfam" id="PF23305">
    <property type="entry name" value="DUF7082"/>
    <property type="match status" value="1"/>
</dbReference>
<evidence type="ECO:0000259" key="2">
    <source>
        <dbReference type="Pfam" id="PF23305"/>
    </source>
</evidence>
<evidence type="ECO:0000313" key="3">
    <source>
        <dbReference type="EMBL" id="OMH86262.1"/>
    </source>
</evidence>
<proteinExistence type="predicted"/>
<organism evidence="3 4">
    <name type="scientific">Zancudomyces culisetae</name>
    <name type="common">Gut fungus</name>
    <name type="synonym">Smittium culisetae</name>
    <dbReference type="NCBI Taxonomy" id="1213189"/>
    <lineage>
        <taxon>Eukaryota</taxon>
        <taxon>Fungi</taxon>
        <taxon>Fungi incertae sedis</taxon>
        <taxon>Zoopagomycota</taxon>
        <taxon>Kickxellomycotina</taxon>
        <taxon>Harpellomycetes</taxon>
        <taxon>Harpellales</taxon>
        <taxon>Legeriomycetaceae</taxon>
        <taxon>Zancudomyces</taxon>
    </lineage>
</organism>
<dbReference type="Proteomes" id="UP000188320">
    <property type="component" value="Unassembled WGS sequence"/>
</dbReference>